<sequence>MDRTARFPAGDWKFDDSAGLAATAMLAVLGTIAGCSGSDAERGYAAPKYLCGVPVAPDLLSPFLPAGKTVKVRESRPVPSSEMFRVDVDGTRAVMAELHWWEEGVDVSTVVTANPETEKAARSVDDNFFYTATGAVKLAQGCKKSDHVRHLLYTAGPSQAG</sequence>
<protein>
    <recommendedName>
        <fullName evidence="3">Lipoprotein</fullName>
    </recommendedName>
</protein>
<organism evidence="1 2">
    <name type="scientific">Streptomyces rubradiris</name>
    <name type="common">Streptomyces achromogenes subsp. rubradiris</name>
    <dbReference type="NCBI Taxonomy" id="285531"/>
    <lineage>
        <taxon>Bacteria</taxon>
        <taxon>Bacillati</taxon>
        <taxon>Actinomycetota</taxon>
        <taxon>Actinomycetes</taxon>
        <taxon>Kitasatosporales</taxon>
        <taxon>Streptomycetaceae</taxon>
        <taxon>Streptomyces</taxon>
    </lineage>
</organism>
<reference evidence="2" key="1">
    <citation type="submission" date="2023-07" db="EMBL/GenBank/DDBJ databases">
        <title>Whole genome shotgun sequence of Streptomyces achromogenes subsp. rubradiris NBRC 14000.</title>
        <authorList>
            <person name="Komaki H."/>
            <person name="Tamura T."/>
        </authorList>
    </citation>
    <scope>NUCLEOTIDE SEQUENCE [LARGE SCALE GENOMIC DNA]</scope>
    <source>
        <strain evidence="2">NBRC 14000</strain>
    </source>
</reference>
<proteinExistence type="predicted"/>
<dbReference type="PROSITE" id="PS51257">
    <property type="entry name" value="PROKAR_LIPOPROTEIN"/>
    <property type="match status" value="1"/>
</dbReference>
<evidence type="ECO:0008006" key="3">
    <source>
        <dbReference type="Google" id="ProtNLM"/>
    </source>
</evidence>
<evidence type="ECO:0000313" key="2">
    <source>
        <dbReference type="Proteomes" id="UP000646738"/>
    </source>
</evidence>
<dbReference type="Proteomes" id="UP000646738">
    <property type="component" value="Unassembled WGS sequence"/>
</dbReference>
<dbReference type="EMBL" id="BNEA01000015">
    <property type="protein sequence ID" value="GHI54968.1"/>
    <property type="molecule type" value="Genomic_DNA"/>
</dbReference>
<name>A0ABQ3RGI1_STRRR</name>
<evidence type="ECO:0000313" key="1">
    <source>
        <dbReference type="EMBL" id="GHI54968.1"/>
    </source>
</evidence>
<gene>
    <name evidence="1" type="ORF">Srubr_48140</name>
</gene>
<keyword evidence="2" id="KW-1185">Reference proteome</keyword>
<accession>A0ABQ3RGI1</accession>
<comment type="caution">
    <text evidence="1">The sequence shown here is derived from an EMBL/GenBank/DDBJ whole genome shotgun (WGS) entry which is preliminary data.</text>
</comment>